<sequence>MILEAQTNEGGSDDREGGRWEPMPADDRGWVLDAAAAVPGVHGAYHLVDPATGNGLSVAFFEDEAAAQAAHKAIEKRAEEIGWNEAGAQHPACTNELRCSVSGLPQLPCVTCKNANYPALGKVQSG</sequence>
<evidence type="ECO:0000313" key="3">
    <source>
        <dbReference type="EMBL" id="WTP91916.1"/>
    </source>
</evidence>
<name>A0AAU1HMY1_9ACTN</name>
<evidence type="ECO:0000313" key="2">
    <source>
        <dbReference type="EMBL" id="WTP83921.1"/>
    </source>
</evidence>
<evidence type="ECO:0000256" key="1">
    <source>
        <dbReference type="SAM" id="MobiDB-lite"/>
    </source>
</evidence>
<feature type="compositionally biased region" description="Polar residues" evidence="1">
    <location>
        <begin position="1"/>
        <end position="10"/>
    </location>
</feature>
<feature type="region of interest" description="Disordered" evidence="1">
    <location>
        <begin position="1"/>
        <end position="26"/>
    </location>
</feature>
<protein>
    <recommendedName>
        <fullName evidence="4">ABM domain-containing protein</fullName>
    </recommendedName>
</protein>
<feature type="compositionally biased region" description="Basic and acidic residues" evidence="1">
    <location>
        <begin position="12"/>
        <end position="26"/>
    </location>
</feature>
<proteinExistence type="predicted"/>
<dbReference type="AlphaFoldDB" id="A0AAU1HMY1"/>
<dbReference type="EMBL" id="CP108140">
    <property type="protein sequence ID" value="WTP91916.1"/>
    <property type="molecule type" value="Genomic_DNA"/>
</dbReference>
<gene>
    <name evidence="2" type="ORF">OG477_00205</name>
    <name evidence="3" type="ORF">OG477_45140</name>
</gene>
<organism evidence="2">
    <name type="scientific">Streptomyces sp. NBC_00180</name>
    <dbReference type="NCBI Taxonomy" id="2903632"/>
    <lineage>
        <taxon>Bacteria</taxon>
        <taxon>Bacillati</taxon>
        <taxon>Actinomycetota</taxon>
        <taxon>Actinomycetes</taxon>
        <taxon>Kitasatosporales</taxon>
        <taxon>Streptomycetaceae</taxon>
        <taxon>Streptomyces</taxon>
    </lineage>
</organism>
<reference evidence="2" key="1">
    <citation type="submission" date="2022-10" db="EMBL/GenBank/DDBJ databases">
        <title>The complete genomes of actinobacterial strains from the NBC collection.</title>
        <authorList>
            <person name="Joergensen T.S."/>
            <person name="Alvarez Arevalo M."/>
            <person name="Sterndorff E.B."/>
            <person name="Faurdal D."/>
            <person name="Vuksanovic O."/>
            <person name="Mourched A.-S."/>
            <person name="Charusanti P."/>
            <person name="Shaw S."/>
            <person name="Blin K."/>
            <person name="Weber T."/>
        </authorList>
    </citation>
    <scope>NUCLEOTIDE SEQUENCE</scope>
    <source>
        <strain evidence="2">NBC 00180</strain>
    </source>
</reference>
<dbReference type="EMBL" id="CP108140">
    <property type="protein sequence ID" value="WTP83921.1"/>
    <property type="molecule type" value="Genomic_DNA"/>
</dbReference>
<evidence type="ECO:0008006" key="4">
    <source>
        <dbReference type="Google" id="ProtNLM"/>
    </source>
</evidence>
<accession>A0AAU1HMY1</accession>